<keyword evidence="2" id="KW-1185">Reference proteome</keyword>
<dbReference type="EMBL" id="JBHSAF010000007">
    <property type="protein sequence ID" value="MFC3913499.1"/>
    <property type="molecule type" value="Genomic_DNA"/>
</dbReference>
<sequence>MHHQVMQLMNTYGLDMIFPFEYKNNNTVYTFQCLIRGYGEKSGMVIDPDWKKLDSLKQALSDDGFGYSCMDIEGSIDIPSFSDVLADWGKSA</sequence>
<organism evidence="1 2">
    <name type="scientific">Pseudaeromonas sharmana</name>
    <dbReference type="NCBI Taxonomy" id="328412"/>
    <lineage>
        <taxon>Bacteria</taxon>
        <taxon>Pseudomonadati</taxon>
        <taxon>Pseudomonadota</taxon>
        <taxon>Gammaproteobacteria</taxon>
        <taxon>Aeromonadales</taxon>
        <taxon>Aeromonadaceae</taxon>
        <taxon>Pseudaeromonas</taxon>
    </lineage>
</organism>
<comment type="caution">
    <text evidence="1">The sequence shown here is derived from an EMBL/GenBank/DDBJ whole genome shotgun (WGS) entry which is preliminary data.</text>
</comment>
<proteinExistence type="predicted"/>
<dbReference type="Proteomes" id="UP001595692">
    <property type="component" value="Unassembled WGS sequence"/>
</dbReference>
<dbReference type="RefSeq" id="WP_377151869.1">
    <property type="nucleotide sequence ID" value="NZ_JBHSAF010000007.1"/>
</dbReference>
<reference evidence="2" key="1">
    <citation type="journal article" date="2019" name="Int. J. Syst. Evol. Microbiol.">
        <title>The Global Catalogue of Microorganisms (GCM) 10K type strain sequencing project: providing services to taxonomists for standard genome sequencing and annotation.</title>
        <authorList>
            <consortium name="The Broad Institute Genomics Platform"/>
            <consortium name="The Broad Institute Genome Sequencing Center for Infectious Disease"/>
            <person name="Wu L."/>
            <person name="Ma J."/>
        </authorList>
    </citation>
    <scope>NUCLEOTIDE SEQUENCE [LARGE SCALE GENOMIC DNA]</scope>
    <source>
        <strain evidence="2">CCUG 54939</strain>
    </source>
</reference>
<name>A0ABV8CN18_9GAMM</name>
<accession>A0ABV8CN18</accession>
<evidence type="ECO:0000313" key="1">
    <source>
        <dbReference type="EMBL" id="MFC3913499.1"/>
    </source>
</evidence>
<protein>
    <submittedName>
        <fullName evidence="1">Uncharacterized protein</fullName>
    </submittedName>
</protein>
<evidence type="ECO:0000313" key="2">
    <source>
        <dbReference type="Proteomes" id="UP001595692"/>
    </source>
</evidence>
<gene>
    <name evidence="1" type="ORF">ACFOSS_08480</name>
</gene>